<evidence type="ECO:0000313" key="3">
    <source>
        <dbReference type="Proteomes" id="UP001596317"/>
    </source>
</evidence>
<reference evidence="3" key="1">
    <citation type="journal article" date="2019" name="Int. J. Syst. Evol. Microbiol.">
        <title>The Global Catalogue of Microorganisms (GCM) 10K type strain sequencing project: providing services to taxonomists for standard genome sequencing and annotation.</title>
        <authorList>
            <consortium name="The Broad Institute Genomics Platform"/>
            <consortium name="The Broad Institute Genome Sequencing Center for Infectious Disease"/>
            <person name="Wu L."/>
            <person name="Ma J."/>
        </authorList>
    </citation>
    <scope>NUCLEOTIDE SEQUENCE [LARGE SCALE GENOMIC DNA]</scope>
    <source>
        <strain evidence="3">CCUG 63830</strain>
    </source>
</reference>
<dbReference type="RefSeq" id="WP_380059344.1">
    <property type="nucleotide sequence ID" value="NZ_JBHSWB010000004.1"/>
</dbReference>
<comment type="caution">
    <text evidence="2">The sequence shown here is derived from an EMBL/GenBank/DDBJ whole genome shotgun (WGS) entry which is preliminary data.</text>
</comment>
<organism evidence="2 3">
    <name type="scientific">Deinococcus multiflagellatus</name>
    <dbReference type="NCBI Taxonomy" id="1656887"/>
    <lineage>
        <taxon>Bacteria</taxon>
        <taxon>Thermotogati</taxon>
        <taxon>Deinococcota</taxon>
        <taxon>Deinococci</taxon>
        <taxon>Deinococcales</taxon>
        <taxon>Deinococcaceae</taxon>
        <taxon>Deinococcus</taxon>
    </lineage>
</organism>
<dbReference type="Proteomes" id="UP001596317">
    <property type="component" value="Unassembled WGS sequence"/>
</dbReference>
<accession>A0ABW1ZRX9</accession>
<name>A0ABW1ZRX9_9DEIO</name>
<sequence>MQEARQAHDSGAHAPLYALRSGIEATFSQAVRRLDLRHARYRGHAKLQLQLSSTAAALNLLRLDDWRRERPRGPTRTARFARLHRASPSASQTTRALCST</sequence>
<feature type="domain" description="Transposase DDE" evidence="1">
    <location>
        <begin position="3"/>
        <end position="63"/>
    </location>
</feature>
<gene>
    <name evidence="2" type="ORF">ACFP90_27365</name>
</gene>
<proteinExistence type="predicted"/>
<evidence type="ECO:0000313" key="2">
    <source>
        <dbReference type="EMBL" id="MFC6663729.1"/>
    </source>
</evidence>
<dbReference type="InterPro" id="IPR025668">
    <property type="entry name" value="Tnp_DDE_dom"/>
</dbReference>
<dbReference type="Pfam" id="PF13751">
    <property type="entry name" value="DDE_Tnp_1_6"/>
    <property type="match status" value="1"/>
</dbReference>
<dbReference type="EMBL" id="JBHSWB010000004">
    <property type="protein sequence ID" value="MFC6663729.1"/>
    <property type="molecule type" value="Genomic_DNA"/>
</dbReference>
<keyword evidence="3" id="KW-1185">Reference proteome</keyword>
<protein>
    <submittedName>
        <fullName evidence="2">Transposase</fullName>
    </submittedName>
</protein>
<evidence type="ECO:0000259" key="1">
    <source>
        <dbReference type="Pfam" id="PF13751"/>
    </source>
</evidence>